<protein>
    <submittedName>
        <fullName evidence="1">Uncharacterized protein</fullName>
    </submittedName>
</protein>
<evidence type="ECO:0000313" key="2">
    <source>
        <dbReference type="Proteomes" id="UP001177670"/>
    </source>
</evidence>
<dbReference type="EMBL" id="JAHYIQ010000008">
    <property type="protein sequence ID" value="KAK1129869.1"/>
    <property type="molecule type" value="Genomic_DNA"/>
</dbReference>
<sequence>MLSLYRIGDRRNQCVAGSAYGKFGCHAVGVYTRLSVFSILTFNVGFDLLFRVPRDRVEVRNRIREE</sequence>
<proteinExistence type="predicted"/>
<dbReference type="AlphaFoldDB" id="A0AA40KR75"/>
<dbReference type="Proteomes" id="UP001177670">
    <property type="component" value="Unassembled WGS sequence"/>
</dbReference>
<accession>A0AA40KR75</accession>
<name>A0AA40KR75_9HYME</name>
<comment type="caution">
    <text evidence="1">The sequence shown here is derived from an EMBL/GenBank/DDBJ whole genome shotgun (WGS) entry which is preliminary data.</text>
</comment>
<reference evidence="1" key="1">
    <citation type="submission" date="2021-10" db="EMBL/GenBank/DDBJ databases">
        <title>Melipona bicolor Genome sequencing and assembly.</title>
        <authorList>
            <person name="Araujo N.S."/>
            <person name="Arias M.C."/>
        </authorList>
    </citation>
    <scope>NUCLEOTIDE SEQUENCE</scope>
    <source>
        <strain evidence="1">USP_2M_L1-L4_2017</strain>
        <tissue evidence="1">Whole body</tissue>
    </source>
</reference>
<keyword evidence="2" id="KW-1185">Reference proteome</keyword>
<gene>
    <name evidence="1" type="ORF">K0M31_019575</name>
</gene>
<organism evidence="1 2">
    <name type="scientific">Melipona bicolor</name>
    <dbReference type="NCBI Taxonomy" id="60889"/>
    <lineage>
        <taxon>Eukaryota</taxon>
        <taxon>Metazoa</taxon>
        <taxon>Ecdysozoa</taxon>
        <taxon>Arthropoda</taxon>
        <taxon>Hexapoda</taxon>
        <taxon>Insecta</taxon>
        <taxon>Pterygota</taxon>
        <taxon>Neoptera</taxon>
        <taxon>Endopterygota</taxon>
        <taxon>Hymenoptera</taxon>
        <taxon>Apocrita</taxon>
        <taxon>Aculeata</taxon>
        <taxon>Apoidea</taxon>
        <taxon>Anthophila</taxon>
        <taxon>Apidae</taxon>
        <taxon>Melipona</taxon>
    </lineage>
</organism>
<evidence type="ECO:0000313" key="1">
    <source>
        <dbReference type="EMBL" id="KAK1129869.1"/>
    </source>
</evidence>